<keyword evidence="1" id="KW-1133">Transmembrane helix</keyword>
<dbReference type="RefSeq" id="WP_203847075.1">
    <property type="nucleotide sequence ID" value="NZ_BAAAVW010000009.1"/>
</dbReference>
<comment type="caution">
    <text evidence="2">The sequence shown here is derived from an EMBL/GenBank/DDBJ whole genome shotgun (WGS) entry which is preliminary data.</text>
</comment>
<evidence type="ECO:0000256" key="1">
    <source>
        <dbReference type="SAM" id="Phobius"/>
    </source>
</evidence>
<gene>
    <name evidence="2" type="ORF">Dsi01nite_033270</name>
</gene>
<dbReference type="Proteomes" id="UP000660611">
    <property type="component" value="Unassembled WGS sequence"/>
</dbReference>
<sequence length="333" mass="33538">MTSSDNAGRPELGPLGAALLGFTKQAIVAVAAASAAASAERKLPACRLAVLDAGPGAGAAFAALTDGISGLALRPGAVTGTTVFAVDGTAELSLTRDTLTEADLLSPADEVEQRLRSADGYLVCLDAARLAGPGGVTYLRPVLVNLQHALAGRPAGAGVPVTFVLASSDAAVPGGAVERLRPFLTGVAGDRRVAALVVTVEPHRGRLDEAGRTRVAAGLLWALRHWLTPADPAPTEPAAGGGAKLPVHPALLATAAGVALLSTPVGLVAAGAVAYAAARRRRNLAEAAAAAETAAQEQHHHAWALVERLDQALDAVVHDAPGPGPSRQKEADR</sequence>
<keyword evidence="1" id="KW-0472">Membrane</keyword>
<evidence type="ECO:0000313" key="2">
    <source>
        <dbReference type="EMBL" id="GIG45286.1"/>
    </source>
</evidence>
<dbReference type="EMBL" id="BONQ01000050">
    <property type="protein sequence ID" value="GIG45286.1"/>
    <property type="molecule type" value="Genomic_DNA"/>
</dbReference>
<reference evidence="2" key="1">
    <citation type="submission" date="2021-01" db="EMBL/GenBank/DDBJ databases">
        <title>Whole genome shotgun sequence of Dactylosporangium siamense NBRC 106093.</title>
        <authorList>
            <person name="Komaki H."/>
            <person name="Tamura T."/>
        </authorList>
    </citation>
    <scope>NUCLEOTIDE SEQUENCE</scope>
    <source>
        <strain evidence="2">NBRC 106093</strain>
    </source>
</reference>
<evidence type="ECO:0000313" key="3">
    <source>
        <dbReference type="Proteomes" id="UP000660611"/>
    </source>
</evidence>
<protein>
    <submittedName>
        <fullName evidence="2">Uncharacterized protein</fullName>
    </submittedName>
</protein>
<dbReference type="AlphaFoldDB" id="A0A919PI80"/>
<name>A0A919PI80_9ACTN</name>
<proteinExistence type="predicted"/>
<keyword evidence="1" id="KW-0812">Transmembrane</keyword>
<keyword evidence="3" id="KW-1185">Reference proteome</keyword>
<organism evidence="2 3">
    <name type="scientific">Dactylosporangium siamense</name>
    <dbReference type="NCBI Taxonomy" id="685454"/>
    <lineage>
        <taxon>Bacteria</taxon>
        <taxon>Bacillati</taxon>
        <taxon>Actinomycetota</taxon>
        <taxon>Actinomycetes</taxon>
        <taxon>Micromonosporales</taxon>
        <taxon>Micromonosporaceae</taxon>
        <taxon>Dactylosporangium</taxon>
    </lineage>
</organism>
<accession>A0A919PI80</accession>
<feature type="transmembrane region" description="Helical" evidence="1">
    <location>
        <begin position="251"/>
        <end position="277"/>
    </location>
</feature>